<evidence type="ECO:0008006" key="5">
    <source>
        <dbReference type="Google" id="ProtNLM"/>
    </source>
</evidence>
<evidence type="ECO:0000256" key="1">
    <source>
        <dbReference type="ARBA" id="ARBA00009995"/>
    </source>
</evidence>
<evidence type="ECO:0000256" key="2">
    <source>
        <dbReference type="ARBA" id="ARBA00022679"/>
    </source>
</evidence>
<dbReference type="PANTHER" id="PTHR48049:SF91">
    <property type="entry name" value="UDP-GLYCOSYLTRANSFERASE 79B7-RELATED"/>
    <property type="match status" value="1"/>
</dbReference>
<comment type="caution">
    <text evidence="3">The sequence shown here is derived from an EMBL/GenBank/DDBJ whole genome shotgun (WGS) entry which is preliminary data.</text>
</comment>
<dbReference type="FunFam" id="3.40.50.2000:FF:000037">
    <property type="entry name" value="Glycosyltransferase"/>
    <property type="match status" value="1"/>
</dbReference>
<evidence type="ECO:0000313" key="3">
    <source>
        <dbReference type="EMBL" id="CAH9097423.1"/>
    </source>
</evidence>
<reference evidence="3" key="1">
    <citation type="submission" date="2022-07" db="EMBL/GenBank/DDBJ databases">
        <authorList>
            <person name="Macas J."/>
            <person name="Novak P."/>
            <person name="Neumann P."/>
        </authorList>
    </citation>
    <scope>NUCLEOTIDE SEQUENCE</scope>
</reference>
<dbReference type="Gene3D" id="3.40.50.2000">
    <property type="entry name" value="Glycogen Phosphorylase B"/>
    <property type="match status" value="2"/>
</dbReference>
<comment type="similarity">
    <text evidence="1">Belongs to the UDP-glycosyltransferase family.</text>
</comment>
<protein>
    <recommendedName>
        <fullName evidence="5">Glycosyltransferase</fullName>
    </recommendedName>
</protein>
<accession>A0A9P0ZE61</accession>
<name>A0A9P0ZE61_CUSEU</name>
<dbReference type="EMBL" id="CAMAPE010000035">
    <property type="protein sequence ID" value="CAH9097423.1"/>
    <property type="molecule type" value="Genomic_DNA"/>
</dbReference>
<keyword evidence="4" id="KW-1185">Reference proteome</keyword>
<dbReference type="CDD" id="cd03784">
    <property type="entry name" value="GT1_Gtf-like"/>
    <property type="match status" value="1"/>
</dbReference>
<dbReference type="PANTHER" id="PTHR48049">
    <property type="entry name" value="GLYCOSYLTRANSFERASE"/>
    <property type="match status" value="1"/>
</dbReference>
<dbReference type="AlphaFoldDB" id="A0A9P0ZE61"/>
<gene>
    <name evidence="3" type="ORF">CEURO_LOCUS13834</name>
</gene>
<dbReference type="Proteomes" id="UP001152484">
    <property type="component" value="Unassembled WGS sequence"/>
</dbReference>
<dbReference type="InterPro" id="IPR050481">
    <property type="entry name" value="UDP-glycosyltransf_plant"/>
</dbReference>
<dbReference type="OrthoDB" id="5835829at2759"/>
<dbReference type="SUPFAM" id="SSF53756">
    <property type="entry name" value="UDP-Glycosyltransferase/glycogen phosphorylase"/>
    <property type="match status" value="1"/>
</dbReference>
<dbReference type="Pfam" id="PF00201">
    <property type="entry name" value="UDPGT"/>
    <property type="match status" value="1"/>
</dbReference>
<dbReference type="GO" id="GO:0035251">
    <property type="term" value="F:UDP-glucosyltransferase activity"/>
    <property type="evidence" value="ECO:0007669"/>
    <property type="project" value="InterPro"/>
</dbReference>
<sequence length="462" mass="51551">MDSREHRRHHFAMFPWLAYGHMFPFLQLANDLAKRGHSVSFLLPQTARRRLSHANLHPHLITFHSLSVPHVEGLPHGAETTSDTNNAIALLLAMDGMQDQVKAVLKVEKPNFVFFDFADWIPNIASEIGCKTVFFSVVSPASSAIALLTSTNKEKPLKSSDLIESLLSYPSSDVPILREHEARSLALLASQPNNNIRKIVSKSVSGAKHSDALAVRTCKEIEGVHCNNLSMLYGKLVFCTGPLFPEPRKEPLDDTISIFLNKFNRASVVFCSFGSELVLEINHFQELVLGLELTGLPFLLAGIKPPKGTASIQEALPEGFQERVIGKAMLYEGWVPQTQILMHISIGCFVSHGGSASMWESFLSDCPIVFMPTRIDYALNARLMTEELQLAVEVEMEKGENGWFSKERISRGVKTAMDEERKLGGLLKKNHTKWRDLFLSNGFADSYIDKFIQNLGEETFGL</sequence>
<dbReference type="InterPro" id="IPR002213">
    <property type="entry name" value="UDP_glucos_trans"/>
</dbReference>
<keyword evidence="2" id="KW-0808">Transferase</keyword>
<evidence type="ECO:0000313" key="4">
    <source>
        <dbReference type="Proteomes" id="UP001152484"/>
    </source>
</evidence>
<organism evidence="3 4">
    <name type="scientific">Cuscuta europaea</name>
    <name type="common">European dodder</name>
    <dbReference type="NCBI Taxonomy" id="41803"/>
    <lineage>
        <taxon>Eukaryota</taxon>
        <taxon>Viridiplantae</taxon>
        <taxon>Streptophyta</taxon>
        <taxon>Embryophyta</taxon>
        <taxon>Tracheophyta</taxon>
        <taxon>Spermatophyta</taxon>
        <taxon>Magnoliopsida</taxon>
        <taxon>eudicotyledons</taxon>
        <taxon>Gunneridae</taxon>
        <taxon>Pentapetalae</taxon>
        <taxon>asterids</taxon>
        <taxon>lamiids</taxon>
        <taxon>Solanales</taxon>
        <taxon>Convolvulaceae</taxon>
        <taxon>Cuscuteae</taxon>
        <taxon>Cuscuta</taxon>
        <taxon>Cuscuta subgen. Cuscuta</taxon>
    </lineage>
</organism>
<proteinExistence type="inferred from homology"/>